<accession>A0A3B0MKW1</accession>
<sequence length="305" mass="35932">MGVETQEKFNIDFIKKFIGPNNKENTKQNTKNNEQNDLISGADDLKFDDLKLDYDSNDLSTLESKVDVYLSKIKELDTSLNEDDNKYEALNEKVREFVSIEKLHRCGSDNRHIYFAGIPLSHSLEVLKGLRIQKEQQERINQLESKVNDLNDEITELNEEKQLHFYKFEKSIHKALNMGLAIQNMLRFFDRYDKVRMKIFILKLRAGNYQSIKLNLRRLEKYKVMAFTNSINKIMKFKLKYYINLLKAKEPFEKPKYNFEPAKLKKTPRVKTPKVDPDVNVGVDVETNLLNRLEKLLVQEINTLM</sequence>
<organism evidence="2">
    <name type="scientific">Theileria annulata</name>
    <dbReference type="NCBI Taxonomy" id="5874"/>
    <lineage>
        <taxon>Eukaryota</taxon>
        <taxon>Sar</taxon>
        <taxon>Alveolata</taxon>
        <taxon>Apicomplexa</taxon>
        <taxon>Aconoidasida</taxon>
        <taxon>Piroplasmida</taxon>
        <taxon>Theileriidae</taxon>
        <taxon>Theileria</taxon>
    </lineage>
</organism>
<dbReference type="AlphaFoldDB" id="A0A3B0MKW1"/>
<protein>
    <submittedName>
        <fullName evidence="2">Uncharacterized protein</fullName>
    </submittedName>
</protein>
<dbReference type="VEuPathDB" id="PiroplasmaDB:TA14870"/>
<proteinExistence type="predicted"/>
<evidence type="ECO:0000313" key="3">
    <source>
        <dbReference type="EMBL" id="SVP91236.1"/>
    </source>
</evidence>
<dbReference type="EMBL" id="UIVS01000002">
    <property type="protein sequence ID" value="SVP91236.1"/>
    <property type="molecule type" value="Genomic_DNA"/>
</dbReference>
<reference evidence="2" key="1">
    <citation type="submission" date="2018-07" db="EMBL/GenBank/DDBJ databases">
        <authorList>
            <person name="Quirk P.G."/>
            <person name="Krulwich T.A."/>
        </authorList>
    </citation>
    <scope>NUCLEOTIDE SEQUENCE</scope>
    <source>
        <strain evidence="2">Anand</strain>
    </source>
</reference>
<feature type="coiled-coil region" evidence="1">
    <location>
        <begin position="133"/>
        <end position="160"/>
    </location>
</feature>
<keyword evidence="1" id="KW-0175">Coiled coil</keyword>
<dbReference type="EMBL" id="UIVT01000002">
    <property type="protein sequence ID" value="SVP90713.1"/>
    <property type="molecule type" value="Genomic_DNA"/>
</dbReference>
<evidence type="ECO:0000313" key="2">
    <source>
        <dbReference type="EMBL" id="SVP90713.1"/>
    </source>
</evidence>
<evidence type="ECO:0000256" key="1">
    <source>
        <dbReference type="SAM" id="Coils"/>
    </source>
</evidence>
<gene>
    <name evidence="2" type="ORF">TAT_000142400</name>
    <name evidence="3" type="ORF">TAV_000142400</name>
</gene>
<name>A0A3B0MKW1_THEAN</name>